<evidence type="ECO:0000256" key="5">
    <source>
        <dbReference type="ARBA" id="ARBA00022553"/>
    </source>
</evidence>
<dbReference type="InterPro" id="IPR004358">
    <property type="entry name" value="Sig_transdc_His_kin-like_C"/>
</dbReference>
<dbReference type="PANTHER" id="PTHR45528">
    <property type="entry name" value="SENSOR HISTIDINE KINASE CPXA"/>
    <property type="match status" value="1"/>
</dbReference>
<dbReference type="Proteomes" id="UP000012589">
    <property type="component" value="Unassembled WGS sequence"/>
</dbReference>
<dbReference type="PROSITE" id="PS50109">
    <property type="entry name" value="HIS_KIN"/>
    <property type="match status" value="1"/>
</dbReference>
<dbReference type="SMART" id="SM00304">
    <property type="entry name" value="HAMP"/>
    <property type="match status" value="1"/>
</dbReference>
<evidence type="ECO:0000256" key="13">
    <source>
        <dbReference type="ARBA" id="ARBA00023136"/>
    </source>
</evidence>
<dbReference type="PROSITE" id="PS50885">
    <property type="entry name" value="HAMP"/>
    <property type="match status" value="1"/>
</dbReference>
<dbReference type="PATRIC" id="fig|1235802.3.peg.3589"/>
<comment type="subcellular location">
    <subcellularLocation>
        <location evidence="2">Cell membrane</location>
        <topology evidence="2">Multi-pass membrane protein</topology>
    </subcellularLocation>
</comment>
<evidence type="ECO:0000256" key="9">
    <source>
        <dbReference type="ARBA" id="ARBA00022777"/>
    </source>
</evidence>
<keyword evidence="19" id="KW-1185">Reference proteome</keyword>
<dbReference type="Gene3D" id="6.10.340.10">
    <property type="match status" value="1"/>
</dbReference>
<dbReference type="eggNOG" id="COG2205">
    <property type="taxonomic scope" value="Bacteria"/>
</dbReference>
<dbReference type="SUPFAM" id="SSF47384">
    <property type="entry name" value="Homodimeric domain of signal transducing histidine kinase"/>
    <property type="match status" value="1"/>
</dbReference>
<evidence type="ECO:0000259" key="16">
    <source>
        <dbReference type="PROSITE" id="PS50109"/>
    </source>
</evidence>
<keyword evidence="13 14" id="KW-0472">Membrane</keyword>
<dbReference type="GO" id="GO:0005524">
    <property type="term" value="F:ATP binding"/>
    <property type="evidence" value="ECO:0007669"/>
    <property type="project" value="UniProtKB-KW"/>
</dbReference>
<feature type="signal peptide" evidence="15">
    <location>
        <begin position="1"/>
        <end position="21"/>
    </location>
</feature>
<organism evidence="18 19">
    <name type="scientific">Eubacterium plexicaudatum ASF492</name>
    <dbReference type="NCBI Taxonomy" id="1235802"/>
    <lineage>
        <taxon>Bacteria</taxon>
        <taxon>Bacillati</taxon>
        <taxon>Bacillota</taxon>
        <taxon>Clostridia</taxon>
        <taxon>Eubacteriales</taxon>
        <taxon>Eubacteriaceae</taxon>
        <taxon>Eubacterium</taxon>
    </lineage>
</organism>
<evidence type="ECO:0000256" key="3">
    <source>
        <dbReference type="ARBA" id="ARBA00012438"/>
    </source>
</evidence>
<dbReference type="OrthoDB" id="9786919at2"/>
<dbReference type="InterPro" id="IPR036890">
    <property type="entry name" value="HATPase_C_sf"/>
</dbReference>
<dbReference type="CDD" id="cd00082">
    <property type="entry name" value="HisKA"/>
    <property type="match status" value="1"/>
</dbReference>
<keyword evidence="6" id="KW-0808">Transferase</keyword>
<sequence>MKFRIKATCCMITLISLFFGAGGSALISINFHTSLQQEKTTAQESYRMILNTMQIVNNMDEWTDEKDISKILEQLSAQDAFGAALQLHSQTETLYSKGKIAAHFKNLSGQTDVSHLACTIFSAPDTRYYLQLSGSFFVGREAYYLDAAYDITSIYEARTQQQELYQQIFIILVLTCAFLSYILAYFLTRPLARLSKASREIASGNYDYRSRIKSNDEVGAVSGDFDLMADHLQNSIEELKDAMERQNQFIGNFTHELKTPMTSIIGYADLLRSQALSKEDELDAANYIFSEGKRLEQLSLKLLDIFVSEHESFTLTKASPADIITNLVSHLKPVLIKENVTLQCVCEDGYCMLDTDFFGSLLVNLIENGRKALMDGGTICVYSEMTTDGCQIKVSDNGRGIPQTALSHITEAFYRVDKSRSRAQGGAGLGLTLCAEIARLHHGTIAFESKENHGTTVIVELKGGLA</sequence>
<feature type="domain" description="Histidine kinase" evidence="16">
    <location>
        <begin position="252"/>
        <end position="465"/>
    </location>
</feature>
<feature type="domain" description="HAMP" evidence="17">
    <location>
        <begin position="185"/>
        <end position="237"/>
    </location>
</feature>
<proteinExistence type="predicted"/>
<dbReference type="AlphaFoldDB" id="N2ACE4"/>
<dbReference type="STRING" id="1235802.C823_03397"/>
<dbReference type="InterPro" id="IPR003661">
    <property type="entry name" value="HisK_dim/P_dom"/>
</dbReference>
<dbReference type="EMBL" id="AQFT01000100">
    <property type="protein sequence ID" value="EMZ24133.1"/>
    <property type="molecule type" value="Genomic_DNA"/>
</dbReference>
<dbReference type="PANTHER" id="PTHR45528:SF1">
    <property type="entry name" value="SENSOR HISTIDINE KINASE CPXA"/>
    <property type="match status" value="1"/>
</dbReference>
<evidence type="ECO:0000256" key="12">
    <source>
        <dbReference type="ARBA" id="ARBA00023012"/>
    </source>
</evidence>
<dbReference type="GO" id="GO:0000155">
    <property type="term" value="F:phosphorelay sensor kinase activity"/>
    <property type="evidence" value="ECO:0007669"/>
    <property type="project" value="InterPro"/>
</dbReference>
<dbReference type="InterPro" id="IPR003594">
    <property type="entry name" value="HATPase_dom"/>
</dbReference>
<evidence type="ECO:0000256" key="8">
    <source>
        <dbReference type="ARBA" id="ARBA00022741"/>
    </source>
</evidence>
<evidence type="ECO:0000256" key="6">
    <source>
        <dbReference type="ARBA" id="ARBA00022679"/>
    </source>
</evidence>
<keyword evidence="9" id="KW-0418">Kinase</keyword>
<evidence type="ECO:0000313" key="18">
    <source>
        <dbReference type="EMBL" id="EMZ24133.1"/>
    </source>
</evidence>
<dbReference type="Gene3D" id="3.30.565.10">
    <property type="entry name" value="Histidine kinase-like ATPase, C-terminal domain"/>
    <property type="match status" value="1"/>
</dbReference>
<comment type="catalytic activity">
    <reaction evidence="1">
        <text>ATP + protein L-histidine = ADP + protein N-phospho-L-histidine.</text>
        <dbReference type="EC" id="2.7.13.3"/>
    </reaction>
</comment>
<evidence type="ECO:0000256" key="4">
    <source>
        <dbReference type="ARBA" id="ARBA00022475"/>
    </source>
</evidence>
<keyword evidence="10" id="KW-0067">ATP-binding</keyword>
<evidence type="ECO:0000259" key="17">
    <source>
        <dbReference type="PROSITE" id="PS50885"/>
    </source>
</evidence>
<evidence type="ECO:0000313" key="19">
    <source>
        <dbReference type="Proteomes" id="UP000012589"/>
    </source>
</evidence>
<evidence type="ECO:0000256" key="11">
    <source>
        <dbReference type="ARBA" id="ARBA00022989"/>
    </source>
</evidence>
<dbReference type="InterPro" id="IPR050398">
    <property type="entry name" value="HssS/ArlS-like"/>
</dbReference>
<dbReference type="InterPro" id="IPR036097">
    <property type="entry name" value="HisK_dim/P_sf"/>
</dbReference>
<feature type="transmembrane region" description="Helical" evidence="14">
    <location>
        <begin position="168"/>
        <end position="187"/>
    </location>
</feature>
<dbReference type="GO" id="GO:0005886">
    <property type="term" value="C:plasma membrane"/>
    <property type="evidence" value="ECO:0007669"/>
    <property type="project" value="UniProtKB-SubCell"/>
</dbReference>
<accession>N2ACE4</accession>
<dbReference type="SMART" id="SM00388">
    <property type="entry name" value="HisKA"/>
    <property type="match status" value="1"/>
</dbReference>
<gene>
    <name evidence="18" type="ORF">C823_03397</name>
</gene>
<dbReference type="PRINTS" id="PR00344">
    <property type="entry name" value="BCTRLSENSOR"/>
</dbReference>
<dbReference type="CDD" id="cd06225">
    <property type="entry name" value="HAMP"/>
    <property type="match status" value="1"/>
</dbReference>
<keyword evidence="5" id="KW-0597">Phosphoprotein</keyword>
<dbReference type="Gene3D" id="1.10.287.130">
    <property type="match status" value="1"/>
</dbReference>
<dbReference type="InterPro" id="IPR005467">
    <property type="entry name" value="His_kinase_dom"/>
</dbReference>
<protein>
    <recommendedName>
        <fullName evidence="3">histidine kinase</fullName>
        <ecNumber evidence="3">2.7.13.3</ecNumber>
    </recommendedName>
</protein>
<dbReference type="Pfam" id="PF00512">
    <property type="entry name" value="HisKA"/>
    <property type="match status" value="1"/>
</dbReference>
<dbReference type="InterPro" id="IPR003660">
    <property type="entry name" value="HAMP_dom"/>
</dbReference>
<name>N2ACE4_9FIRM</name>
<reference evidence="18 19" key="1">
    <citation type="journal article" date="2014" name="Genome Announc.">
        <title>Draft genome sequences of the altered schaedler flora, a defined bacterial community from gnotobiotic mice.</title>
        <authorList>
            <person name="Wannemuehler M.J."/>
            <person name="Overstreet A.M."/>
            <person name="Ward D.V."/>
            <person name="Phillips G.J."/>
        </authorList>
    </citation>
    <scope>NUCLEOTIDE SEQUENCE [LARGE SCALE GENOMIC DNA]</scope>
    <source>
        <strain evidence="18 19">ASF492</strain>
    </source>
</reference>
<evidence type="ECO:0000256" key="14">
    <source>
        <dbReference type="SAM" id="Phobius"/>
    </source>
</evidence>
<keyword evidence="8" id="KW-0547">Nucleotide-binding</keyword>
<dbReference type="HOGENOM" id="CLU_000445_89_6_9"/>
<keyword evidence="12" id="KW-0902">Two-component regulatory system</keyword>
<dbReference type="EC" id="2.7.13.3" evidence="3"/>
<feature type="chain" id="PRO_5038565862" description="histidine kinase" evidence="15">
    <location>
        <begin position="22"/>
        <end position="466"/>
    </location>
</feature>
<evidence type="ECO:0000256" key="2">
    <source>
        <dbReference type="ARBA" id="ARBA00004651"/>
    </source>
</evidence>
<keyword evidence="4" id="KW-1003">Cell membrane</keyword>
<keyword evidence="7 14" id="KW-0812">Transmembrane</keyword>
<keyword evidence="11 14" id="KW-1133">Transmembrane helix</keyword>
<evidence type="ECO:0000256" key="10">
    <source>
        <dbReference type="ARBA" id="ARBA00022840"/>
    </source>
</evidence>
<keyword evidence="15" id="KW-0732">Signal</keyword>
<dbReference type="CDD" id="cd00075">
    <property type="entry name" value="HATPase"/>
    <property type="match status" value="1"/>
</dbReference>
<dbReference type="Pfam" id="PF00672">
    <property type="entry name" value="HAMP"/>
    <property type="match status" value="1"/>
</dbReference>
<dbReference type="SUPFAM" id="SSF158472">
    <property type="entry name" value="HAMP domain-like"/>
    <property type="match status" value="1"/>
</dbReference>
<evidence type="ECO:0000256" key="7">
    <source>
        <dbReference type="ARBA" id="ARBA00022692"/>
    </source>
</evidence>
<dbReference type="SMART" id="SM00387">
    <property type="entry name" value="HATPase_c"/>
    <property type="match status" value="1"/>
</dbReference>
<comment type="caution">
    <text evidence="18">The sequence shown here is derived from an EMBL/GenBank/DDBJ whole genome shotgun (WGS) entry which is preliminary data.</text>
</comment>
<dbReference type="SUPFAM" id="SSF55874">
    <property type="entry name" value="ATPase domain of HSP90 chaperone/DNA topoisomerase II/histidine kinase"/>
    <property type="match status" value="1"/>
</dbReference>
<evidence type="ECO:0000256" key="1">
    <source>
        <dbReference type="ARBA" id="ARBA00000085"/>
    </source>
</evidence>
<evidence type="ECO:0000256" key="15">
    <source>
        <dbReference type="SAM" id="SignalP"/>
    </source>
</evidence>
<dbReference type="Pfam" id="PF02518">
    <property type="entry name" value="HATPase_c"/>
    <property type="match status" value="1"/>
</dbReference>